<dbReference type="InterPro" id="IPR050300">
    <property type="entry name" value="GDXG_lipolytic_enzyme"/>
</dbReference>
<protein>
    <submittedName>
        <fullName evidence="4">Unannotated protein</fullName>
    </submittedName>
</protein>
<dbReference type="InterPro" id="IPR029058">
    <property type="entry name" value="AB_hydrolase_fold"/>
</dbReference>
<dbReference type="Pfam" id="PF20434">
    <property type="entry name" value="BD-FAE"/>
    <property type="match status" value="1"/>
</dbReference>
<reference evidence="4" key="1">
    <citation type="submission" date="2020-05" db="EMBL/GenBank/DDBJ databases">
        <authorList>
            <person name="Chiriac C."/>
            <person name="Salcher M."/>
            <person name="Ghai R."/>
            <person name="Kavagutti S V."/>
        </authorList>
    </citation>
    <scope>NUCLEOTIDE SEQUENCE</scope>
</reference>
<dbReference type="EMBL" id="CAEZUG010000052">
    <property type="protein sequence ID" value="CAB4596208.1"/>
    <property type="molecule type" value="Genomic_DNA"/>
</dbReference>
<accession>A0A6J6TLY9</accession>
<proteinExistence type="predicted"/>
<name>A0A6J6TLY9_9ZZZZ</name>
<evidence type="ECO:0000313" key="4">
    <source>
        <dbReference type="EMBL" id="CAB4747884.1"/>
    </source>
</evidence>
<evidence type="ECO:0000259" key="2">
    <source>
        <dbReference type="Pfam" id="PF20434"/>
    </source>
</evidence>
<organism evidence="4">
    <name type="scientific">freshwater metagenome</name>
    <dbReference type="NCBI Taxonomy" id="449393"/>
    <lineage>
        <taxon>unclassified sequences</taxon>
        <taxon>metagenomes</taxon>
        <taxon>ecological metagenomes</taxon>
    </lineage>
</organism>
<sequence>MDSPNHILNRVGAGPDSTENYGPLEDQIIDFYNFAANTNKVVVLLHGGFWKPEYDRTHLRTLACALSKDGHRVALMEYRRNPGQPDVSTSDVKEALKHLHQMPGSANSQLILVGHSAGGHLALWAAVNSDYVSAVIALAPVCNFLGGDAIDLGDGAIRDFVGEDPLRRPDLDPMQIRRPSCPTVVIHGVEDSLPIQLTRNYMQTEESRNAGIKFIEYPGIGHFELIDPEEEFYATLFEQINEIC</sequence>
<dbReference type="Gene3D" id="3.40.50.1820">
    <property type="entry name" value="alpha/beta hydrolase"/>
    <property type="match status" value="1"/>
</dbReference>
<dbReference type="InterPro" id="IPR049492">
    <property type="entry name" value="BD-FAE-like_dom"/>
</dbReference>
<dbReference type="EMBL" id="CAEZZB010000076">
    <property type="protein sequence ID" value="CAB4747884.1"/>
    <property type="molecule type" value="Genomic_DNA"/>
</dbReference>
<evidence type="ECO:0000256" key="1">
    <source>
        <dbReference type="ARBA" id="ARBA00022801"/>
    </source>
</evidence>
<gene>
    <name evidence="3" type="ORF">UFOPK1795_00884</name>
    <name evidence="4" type="ORF">UFOPK2816_00681</name>
</gene>
<dbReference type="SUPFAM" id="SSF53474">
    <property type="entry name" value="alpha/beta-Hydrolases"/>
    <property type="match status" value="1"/>
</dbReference>
<dbReference type="AlphaFoldDB" id="A0A6J6TLY9"/>
<dbReference type="GO" id="GO:0016787">
    <property type="term" value="F:hydrolase activity"/>
    <property type="evidence" value="ECO:0007669"/>
    <property type="project" value="UniProtKB-KW"/>
</dbReference>
<keyword evidence="1" id="KW-0378">Hydrolase</keyword>
<feature type="domain" description="BD-FAE-like" evidence="2">
    <location>
        <begin position="37"/>
        <end position="130"/>
    </location>
</feature>
<evidence type="ECO:0000313" key="3">
    <source>
        <dbReference type="EMBL" id="CAB4596208.1"/>
    </source>
</evidence>
<dbReference type="PANTHER" id="PTHR48081">
    <property type="entry name" value="AB HYDROLASE SUPERFAMILY PROTEIN C4A8.06C"/>
    <property type="match status" value="1"/>
</dbReference>